<dbReference type="InterPro" id="IPR004090">
    <property type="entry name" value="Chemotax_Me-accpt_rcpt"/>
</dbReference>
<feature type="region of interest" description="Disordered" evidence="7">
    <location>
        <begin position="298"/>
        <end position="321"/>
    </location>
</feature>
<feature type="region of interest" description="Disordered" evidence="7">
    <location>
        <begin position="523"/>
        <end position="553"/>
    </location>
</feature>
<dbReference type="Pfam" id="PF12729">
    <property type="entry name" value="4HB_MCP_1"/>
    <property type="match status" value="1"/>
</dbReference>
<keyword evidence="11" id="KW-1185">Reference proteome</keyword>
<comment type="subcellular location">
    <subcellularLocation>
        <location evidence="1">Membrane</location>
    </subcellularLocation>
</comment>
<feature type="compositionally biased region" description="Polar residues" evidence="7">
    <location>
        <begin position="301"/>
        <end position="321"/>
    </location>
</feature>
<evidence type="ECO:0000256" key="6">
    <source>
        <dbReference type="PROSITE-ProRule" id="PRU00284"/>
    </source>
</evidence>
<keyword evidence="8" id="KW-0812">Transmembrane</keyword>
<keyword evidence="8" id="KW-1133">Transmembrane helix</keyword>
<gene>
    <name evidence="10" type="ORF">EH207_17070</name>
</gene>
<evidence type="ECO:0000259" key="9">
    <source>
        <dbReference type="PROSITE" id="PS50111"/>
    </source>
</evidence>
<keyword evidence="8" id="KW-0472">Membrane</keyword>
<evidence type="ECO:0000256" key="8">
    <source>
        <dbReference type="SAM" id="Phobius"/>
    </source>
</evidence>
<dbReference type="SMART" id="SM00283">
    <property type="entry name" value="MA"/>
    <property type="match status" value="1"/>
</dbReference>
<evidence type="ECO:0000256" key="1">
    <source>
        <dbReference type="ARBA" id="ARBA00004370"/>
    </source>
</evidence>
<dbReference type="InterPro" id="IPR051310">
    <property type="entry name" value="MCP_chemotaxis"/>
</dbReference>
<feature type="transmembrane region" description="Helical" evidence="8">
    <location>
        <begin position="12"/>
        <end position="31"/>
    </location>
</feature>
<dbReference type="PRINTS" id="PR00260">
    <property type="entry name" value="CHEMTRNSDUCR"/>
</dbReference>
<dbReference type="GO" id="GO:0004888">
    <property type="term" value="F:transmembrane signaling receptor activity"/>
    <property type="evidence" value="ECO:0007669"/>
    <property type="project" value="InterPro"/>
</dbReference>
<evidence type="ECO:0000256" key="3">
    <source>
        <dbReference type="ARBA" id="ARBA00022500"/>
    </source>
</evidence>
<keyword evidence="3" id="KW-0145">Chemotaxis</keyword>
<feature type="transmembrane region" description="Helical" evidence="8">
    <location>
        <begin position="195"/>
        <end position="214"/>
    </location>
</feature>
<protein>
    <submittedName>
        <fullName evidence="10">Methyl-accepting chemotaxis protein</fullName>
    </submittedName>
</protein>
<dbReference type="Proteomes" id="UP000299580">
    <property type="component" value="Chromosome"/>
</dbReference>
<reference evidence="10 11" key="1">
    <citation type="submission" date="2018-11" db="EMBL/GenBank/DDBJ databases">
        <title>Genome sequences of Brenneria nigrifluens and Brenneria rubrifaciens.</title>
        <authorList>
            <person name="Poret-Peterson A.T."/>
            <person name="McClean A.E."/>
            <person name="Kluepfel D.A."/>
        </authorList>
    </citation>
    <scope>NUCLEOTIDE SEQUENCE [LARGE SCALE GENOMIC DNA]</scope>
    <source>
        <strain evidence="10 11">6D370</strain>
    </source>
</reference>
<dbReference type="KEGG" id="brb:EH207_17070"/>
<dbReference type="OrthoDB" id="9763018at2"/>
<dbReference type="PROSITE" id="PS50111">
    <property type="entry name" value="CHEMOTAXIS_TRANSDUC_2"/>
    <property type="match status" value="1"/>
</dbReference>
<accession>A0A4P8QSA9</accession>
<proteinExistence type="inferred from homology"/>
<dbReference type="FunFam" id="1.10.287.950:FF:000001">
    <property type="entry name" value="Methyl-accepting chemotaxis sensory transducer"/>
    <property type="match status" value="1"/>
</dbReference>
<evidence type="ECO:0000256" key="5">
    <source>
        <dbReference type="ARBA" id="ARBA00029447"/>
    </source>
</evidence>
<dbReference type="PANTHER" id="PTHR43531:SF14">
    <property type="entry name" value="METHYL-ACCEPTING CHEMOTAXIS PROTEIN I-RELATED"/>
    <property type="match status" value="1"/>
</dbReference>
<dbReference type="InterPro" id="IPR047347">
    <property type="entry name" value="YvaQ-like_sensor"/>
</dbReference>
<dbReference type="CDD" id="cd19411">
    <property type="entry name" value="MCP2201-like_sensor"/>
    <property type="match status" value="1"/>
</dbReference>
<dbReference type="AlphaFoldDB" id="A0A4P8QSA9"/>
<feature type="compositionally biased region" description="Low complexity" evidence="7">
    <location>
        <begin position="536"/>
        <end position="546"/>
    </location>
</feature>
<dbReference type="PANTHER" id="PTHR43531">
    <property type="entry name" value="PROTEIN ICFG"/>
    <property type="match status" value="1"/>
</dbReference>
<evidence type="ECO:0000256" key="4">
    <source>
        <dbReference type="ARBA" id="ARBA00023224"/>
    </source>
</evidence>
<evidence type="ECO:0000313" key="11">
    <source>
        <dbReference type="Proteomes" id="UP000299580"/>
    </source>
</evidence>
<dbReference type="InterPro" id="IPR024478">
    <property type="entry name" value="HlyB_4HB_MCP"/>
</dbReference>
<dbReference type="GO" id="GO:0005886">
    <property type="term" value="C:plasma membrane"/>
    <property type="evidence" value="ECO:0007669"/>
    <property type="project" value="TreeGrafter"/>
</dbReference>
<sequence>MNFIEKMKLGTMLGAGFASVIIIGLLVAIFGRVQLVSLGENIESLSEKNLTNLMLIQNAKNGFDTVARSVRNIGLHTDKNRIQEEKLRIDQQIIRNTEILEQLYKRLSEPETRDSLDRLTAARPAYMQAVRTAIELGVSDQPGQRAQALNVMVNDMQQTQAPVFAALDSMVKQQEKLTLEVTNTSMREAKSDGNFMLILSIIAVLLGLLVSMLITRTIKRQLGGEVAYAAQIARQVAQGNLAIDVNLRPGDNHSVLAAMNSMRESLTSIVEQVRQSSESIATGSNQIAAGSADLSQRTEEQAANLQQTAASMEEMSQTVRQNADTVRNATALAQAASDTAAKGGEAVSNIVVTMKDITDSSHKIGDIIGVIDGIAFQTNILALNAAVEAARAGEQGRGFAVVAGEVRSLAQRSASAAKEIKELISTSVNKVTAGSRQVEGAGETINELVRQSRHVADLINEIGVTTQEQESGISQIHTAVNQLDQVTQQNAALVEQSSSAADSLNDQARHLVELMRVFTIEGGQTQRTAPQTPKGLSSTLALTSSSNKDWETF</sequence>
<dbReference type="CDD" id="cd11386">
    <property type="entry name" value="MCP_signal"/>
    <property type="match status" value="1"/>
</dbReference>
<dbReference type="RefSeq" id="WP_137715052.1">
    <property type="nucleotide sequence ID" value="NZ_CP034035.1"/>
</dbReference>
<name>A0A4P8QSA9_9GAMM</name>
<evidence type="ECO:0000313" key="10">
    <source>
        <dbReference type="EMBL" id="QCR10061.1"/>
    </source>
</evidence>
<dbReference type="GO" id="GO:0006935">
    <property type="term" value="P:chemotaxis"/>
    <property type="evidence" value="ECO:0007669"/>
    <property type="project" value="UniProtKB-KW"/>
</dbReference>
<dbReference type="EMBL" id="CP034035">
    <property type="protein sequence ID" value="QCR10061.1"/>
    <property type="molecule type" value="Genomic_DNA"/>
</dbReference>
<feature type="domain" description="Methyl-accepting transducer" evidence="9">
    <location>
        <begin position="276"/>
        <end position="505"/>
    </location>
</feature>
<keyword evidence="2" id="KW-0488">Methylation</keyword>
<dbReference type="InterPro" id="IPR004089">
    <property type="entry name" value="MCPsignal_dom"/>
</dbReference>
<comment type="similarity">
    <text evidence="5">Belongs to the methyl-accepting chemotaxis (MCP) protein family.</text>
</comment>
<dbReference type="Gene3D" id="1.10.287.950">
    <property type="entry name" value="Methyl-accepting chemotaxis protein"/>
    <property type="match status" value="1"/>
</dbReference>
<evidence type="ECO:0000256" key="2">
    <source>
        <dbReference type="ARBA" id="ARBA00022481"/>
    </source>
</evidence>
<keyword evidence="4 6" id="KW-0807">Transducer</keyword>
<dbReference type="Pfam" id="PF00015">
    <property type="entry name" value="MCPsignal"/>
    <property type="match status" value="1"/>
</dbReference>
<organism evidence="10 11">
    <name type="scientific">Brenneria rubrifaciens</name>
    <dbReference type="NCBI Taxonomy" id="55213"/>
    <lineage>
        <taxon>Bacteria</taxon>
        <taxon>Pseudomonadati</taxon>
        <taxon>Pseudomonadota</taxon>
        <taxon>Gammaproteobacteria</taxon>
        <taxon>Enterobacterales</taxon>
        <taxon>Pectobacteriaceae</taxon>
        <taxon>Brenneria</taxon>
    </lineage>
</organism>
<dbReference type="GO" id="GO:0007165">
    <property type="term" value="P:signal transduction"/>
    <property type="evidence" value="ECO:0007669"/>
    <property type="project" value="UniProtKB-KW"/>
</dbReference>
<evidence type="ECO:0000256" key="7">
    <source>
        <dbReference type="SAM" id="MobiDB-lite"/>
    </source>
</evidence>
<feature type="compositionally biased region" description="Polar residues" evidence="7">
    <location>
        <begin position="523"/>
        <end position="535"/>
    </location>
</feature>
<dbReference type="SUPFAM" id="SSF58104">
    <property type="entry name" value="Methyl-accepting chemotaxis protein (MCP) signaling domain"/>
    <property type="match status" value="1"/>
</dbReference>